<gene>
    <name evidence="7" type="ORF">FXN63_09055</name>
</gene>
<dbReference type="InterPro" id="IPR050109">
    <property type="entry name" value="HTH-type_TetR-like_transc_reg"/>
</dbReference>
<dbReference type="InterPro" id="IPR041479">
    <property type="entry name" value="TetR_CgmR_C"/>
</dbReference>
<dbReference type="GO" id="GO:0000976">
    <property type="term" value="F:transcription cis-regulatory region binding"/>
    <property type="evidence" value="ECO:0007669"/>
    <property type="project" value="TreeGrafter"/>
</dbReference>
<dbReference type="Pfam" id="PF17937">
    <property type="entry name" value="TetR_C_28"/>
    <property type="match status" value="1"/>
</dbReference>
<proteinExistence type="predicted"/>
<dbReference type="Pfam" id="PF00440">
    <property type="entry name" value="TetR_N"/>
    <property type="match status" value="1"/>
</dbReference>
<keyword evidence="3" id="KW-0804">Transcription</keyword>
<dbReference type="Gene3D" id="1.10.357.10">
    <property type="entry name" value="Tetracycline Repressor, domain 2"/>
    <property type="match status" value="1"/>
</dbReference>
<evidence type="ECO:0000256" key="4">
    <source>
        <dbReference type="PROSITE-ProRule" id="PRU00335"/>
    </source>
</evidence>
<dbReference type="InterPro" id="IPR009057">
    <property type="entry name" value="Homeodomain-like_sf"/>
</dbReference>
<dbReference type="KEGG" id="pacr:FXN63_09055"/>
<protein>
    <submittedName>
        <fullName evidence="7">TetR/AcrR family transcriptional regulator</fullName>
    </submittedName>
</protein>
<sequence length="209" mass="23476">MRQSKRTNILDAAIRVINREGVTAVTFDSVAAEAALTRGGMLYHFASRDELIQGLNQYLANQWEENLEKSAGKPFEQTTADERLGAYIRVGTRAATRAELLFLLEFSKNPSLSEPWLRIIDRWAPPEPQISDDPQAFTRFMLRLAADGLWAYDYISGRPMDVKLRQHLGKELEKVLETSAAPSDGTKAEDTVQTSKRTRKKTPPSSGLH</sequence>
<accession>A0A5C0AUA6</accession>
<evidence type="ECO:0000256" key="1">
    <source>
        <dbReference type="ARBA" id="ARBA00023015"/>
    </source>
</evidence>
<keyword evidence="2 4" id="KW-0238">DNA-binding</keyword>
<dbReference type="AlphaFoldDB" id="A0A5C0AUA6"/>
<dbReference type="PANTHER" id="PTHR30055">
    <property type="entry name" value="HTH-TYPE TRANSCRIPTIONAL REGULATOR RUTR"/>
    <property type="match status" value="1"/>
</dbReference>
<evidence type="ECO:0000256" key="5">
    <source>
        <dbReference type="SAM" id="MobiDB-lite"/>
    </source>
</evidence>
<dbReference type="InterPro" id="IPR001647">
    <property type="entry name" value="HTH_TetR"/>
</dbReference>
<dbReference type="PROSITE" id="PS50977">
    <property type="entry name" value="HTH_TETR_2"/>
    <property type="match status" value="1"/>
</dbReference>
<dbReference type="RefSeq" id="WP_148814355.1">
    <property type="nucleotide sequence ID" value="NZ_CP043046.1"/>
</dbReference>
<reference evidence="7 8" key="1">
    <citation type="submission" date="2019-08" db="EMBL/GenBank/DDBJ databases">
        <title>Amphibian skin-associated Pigmentiphaga: genome sequence and occurrence across geography and hosts.</title>
        <authorList>
            <person name="Bletz M.C."/>
            <person name="Bunk B."/>
            <person name="Sproeer C."/>
            <person name="Biwer P."/>
            <person name="Reiter S."/>
            <person name="Rabemananjara F.C.E."/>
            <person name="Schulz S."/>
            <person name="Overmann J."/>
            <person name="Vences M."/>
        </authorList>
    </citation>
    <scope>NUCLEOTIDE SEQUENCE [LARGE SCALE GENOMIC DNA]</scope>
    <source>
        <strain evidence="7 8">Mada1488</strain>
    </source>
</reference>
<feature type="domain" description="HTH tetR-type" evidence="6">
    <location>
        <begin position="3"/>
        <end position="63"/>
    </location>
</feature>
<name>A0A5C0AUA6_9BURK</name>
<organism evidence="7 8">
    <name type="scientific">Pigmentiphaga aceris</name>
    <dbReference type="NCBI Taxonomy" id="1940612"/>
    <lineage>
        <taxon>Bacteria</taxon>
        <taxon>Pseudomonadati</taxon>
        <taxon>Pseudomonadota</taxon>
        <taxon>Betaproteobacteria</taxon>
        <taxon>Burkholderiales</taxon>
        <taxon>Alcaligenaceae</taxon>
        <taxon>Pigmentiphaga</taxon>
    </lineage>
</organism>
<dbReference type="GO" id="GO:0003700">
    <property type="term" value="F:DNA-binding transcription factor activity"/>
    <property type="evidence" value="ECO:0007669"/>
    <property type="project" value="TreeGrafter"/>
</dbReference>
<feature type="region of interest" description="Disordered" evidence="5">
    <location>
        <begin position="176"/>
        <end position="209"/>
    </location>
</feature>
<evidence type="ECO:0000256" key="3">
    <source>
        <dbReference type="ARBA" id="ARBA00023163"/>
    </source>
</evidence>
<evidence type="ECO:0000256" key="2">
    <source>
        <dbReference type="ARBA" id="ARBA00023125"/>
    </source>
</evidence>
<keyword evidence="8" id="KW-1185">Reference proteome</keyword>
<feature type="DNA-binding region" description="H-T-H motif" evidence="4">
    <location>
        <begin position="26"/>
        <end position="45"/>
    </location>
</feature>
<dbReference type="OrthoDB" id="9809772at2"/>
<dbReference type="InterPro" id="IPR036271">
    <property type="entry name" value="Tet_transcr_reg_TetR-rel_C_sf"/>
</dbReference>
<dbReference type="Proteomes" id="UP000325161">
    <property type="component" value="Chromosome"/>
</dbReference>
<dbReference type="EMBL" id="CP043046">
    <property type="protein sequence ID" value="QEI05972.1"/>
    <property type="molecule type" value="Genomic_DNA"/>
</dbReference>
<dbReference type="SUPFAM" id="SSF48498">
    <property type="entry name" value="Tetracyclin repressor-like, C-terminal domain"/>
    <property type="match status" value="1"/>
</dbReference>
<evidence type="ECO:0000259" key="6">
    <source>
        <dbReference type="PROSITE" id="PS50977"/>
    </source>
</evidence>
<evidence type="ECO:0000313" key="7">
    <source>
        <dbReference type="EMBL" id="QEI05972.1"/>
    </source>
</evidence>
<dbReference type="PRINTS" id="PR00455">
    <property type="entry name" value="HTHTETR"/>
</dbReference>
<keyword evidence="1" id="KW-0805">Transcription regulation</keyword>
<evidence type="ECO:0000313" key="8">
    <source>
        <dbReference type="Proteomes" id="UP000325161"/>
    </source>
</evidence>
<dbReference type="PANTHER" id="PTHR30055:SF234">
    <property type="entry name" value="HTH-TYPE TRANSCRIPTIONAL REGULATOR BETI"/>
    <property type="match status" value="1"/>
</dbReference>
<dbReference type="SUPFAM" id="SSF46689">
    <property type="entry name" value="Homeodomain-like"/>
    <property type="match status" value="1"/>
</dbReference>